<evidence type="ECO:0000256" key="7">
    <source>
        <dbReference type="ARBA" id="ARBA00047989"/>
    </source>
</evidence>
<gene>
    <name evidence="10" type="ORF">DSCOOX_66830</name>
</gene>
<dbReference type="PANTHER" id="PTHR30616">
    <property type="entry name" value="UNCHARACTERIZED PROTEIN YFIH"/>
    <property type="match status" value="1"/>
</dbReference>
<dbReference type="GO" id="GO:0017061">
    <property type="term" value="F:S-methyl-5-thioadenosine phosphorylase activity"/>
    <property type="evidence" value="ECO:0007669"/>
    <property type="project" value="UniProtKB-EC"/>
</dbReference>
<evidence type="ECO:0000313" key="11">
    <source>
        <dbReference type="Proteomes" id="UP000422108"/>
    </source>
</evidence>
<dbReference type="CDD" id="cd16833">
    <property type="entry name" value="YfiH"/>
    <property type="match status" value="1"/>
</dbReference>
<name>A0A5K8ALB2_9BACT</name>
<keyword evidence="11" id="KW-1185">Reference proteome</keyword>
<dbReference type="InterPro" id="IPR003730">
    <property type="entry name" value="Cu_polyphenol_OxRdtase"/>
</dbReference>
<keyword evidence="3" id="KW-0808">Transferase</keyword>
<comment type="catalytic activity">
    <reaction evidence="1">
        <text>inosine + phosphate = alpha-D-ribose 1-phosphate + hypoxanthine</text>
        <dbReference type="Rhea" id="RHEA:27646"/>
        <dbReference type="ChEBI" id="CHEBI:17368"/>
        <dbReference type="ChEBI" id="CHEBI:17596"/>
        <dbReference type="ChEBI" id="CHEBI:43474"/>
        <dbReference type="ChEBI" id="CHEBI:57720"/>
        <dbReference type="EC" id="2.4.2.1"/>
    </reaction>
    <physiologicalReaction direction="left-to-right" evidence="1">
        <dbReference type="Rhea" id="RHEA:27647"/>
    </physiologicalReaction>
</comment>
<dbReference type="Pfam" id="PF02578">
    <property type="entry name" value="Cu-oxidase_4"/>
    <property type="match status" value="1"/>
</dbReference>
<evidence type="ECO:0000256" key="2">
    <source>
        <dbReference type="ARBA" id="ARBA00007353"/>
    </source>
</evidence>
<comment type="catalytic activity">
    <reaction evidence="8">
        <text>adenosine + phosphate = alpha-D-ribose 1-phosphate + adenine</text>
        <dbReference type="Rhea" id="RHEA:27642"/>
        <dbReference type="ChEBI" id="CHEBI:16335"/>
        <dbReference type="ChEBI" id="CHEBI:16708"/>
        <dbReference type="ChEBI" id="CHEBI:43474"/>
        <dbReference type="ChEBI" id="CHEBI:57720"/>
        <dbReference type="EC" id="2.4.2.1"/>
    </reaction>
    <physiologicalReaction direction="left-to-right" evidence="8">
        <dbReference type="Rhea" id="RHEA:27643"/>
    </physiologicalReaction>
</comment>
<keyword evidence="5" id="KW-0378">Hydrolase</keyword>
<evidence type="ECO:0000256" key="6">
    <source>
        <dbReference type="ARBA" id="ARBA00022833"/>
    </source>
</evidence>
<evidence type="ECO:0000313" key="10">
    <source>
        <dbReference type="EMBL" id="BBO93503.1"/>
    </source>
</evidence>
<keyword evidence="6" id="KW-0862">Zinc</keyword>
<dbReference type="EMBL" id="AP021879">
    <property type="protein sequence ID" value="BBO93503.1"/>
    <property type="molecule type" value="Genomic_DNA"/>
</dbReference>
<protein>
    <submittedName>
        <fullName evidence="10">Laccase domain protein</fullName>
    </submittedName>
</protein>
<dbReference type="AlphaFoldDB" id="A0A5K8ALB2"/>
<reference evidence="10 11" key="1">
    <citation type="submission" date="2019-11" db="EMBL/GenBank/DDBJ databases">
        <title>Comparative genomics of hydrocarbon-degrading Desulfosarcina strains.</title>
        <authorList>
            <person name="Watanabe M."/>
            <person name="Kojima H."/>
            <person name="Fukui M."/>
        </authorList>
    </citation>
    <scope>NUCLEOTIDE SEQUENCE [LARGE SCALE GENOMIC DNA]</scope>
    <source>
        <strain evidence="11">oXyS1</strain>
    </source>
</reference>
<dbReference type="PANTHER" id="PTHR30616:SF2">
    <property type="entry name" value="PURINE NUCLEOSIDE PHOSPHORYLASE LACC1"/>
    <property type="match status" value="1"/>
</dbReference>
<proteinExistence type="inferred from homology"/>
<evidence type="ECO:0000256" key="9">
    <source>
        <dbReference type="ARBA" id="ARBA00049893"/>
    </source>
</evidence>
<evidence type="ECO:0000256" key="1">
    <source>
        <dbReference type="ARBA" id="ARBA00000553"/>
    </source>
</evidence>
<dbReference type="GO" id="GO:0016787">
    <property type="term" value="F:hydrolase activity"/>
    <property type="evidence" value="ECO:0007669"/>
    <property type="project" value="UniProtKB-KW"/>
</dbReference>
<dbReference type="SUPFAM" id="SSF64438">
    <property type="entry name" value="CNF1/YfiH-like putative cysteine hydrolases"/>
    <property type="match status" value="1"/>
</dbReference>
<sequence length="276" mass="30045">MLLKKTVESRCPLLLLKREQNQLFQFPALNRLPGVIHAITTRAGGASWPPFEGMNLSFGVGDDPVAVTSNRRWLHRLTGGIHVYSRQNHGTTVGVITRQTLGDRDAAIQTAPVAADALITDVPGIRLLIQTADCQAVMLVDPVKRVVANVHSGWRGSVANIIGHTVARMITGFGCDPGGMTAAIGPSLGPCCAEFVNYRTEIPEPLWRFRVGTCHFDFWRISRHQLVAAGLSADNLFGADICTRCNPHLFFSYRVSRQTGRLAALIGLDEPVGGNR</sequence>
<accession>A0A5K8ALB2</accession>
<dbReference type="Proteomes" id="UP000422108">
    <property type="component" value="Chromosome"/>
</dbReference>
<organism evidence="10 11">
    <name type="scientific">Desulfosarcina ovata subsp. ovata</name>
    <dbReference type="NCBI Taxonomy" id="2752305"/>
    <lineage>
        <taxon>Bacteria</taxon>
        <taxon>Pseudomonadati</taxon>
        <taxon>Thermodesulfobacteriota</taxon>
        <taxon>Desulfobacteria</taxon>
        <taxon>Desulfobacterales</taxon>
        <taxon>Desulfosarcinaceae</taxon>
        <taxon>Desulfosarcina</taxon>
    </lineage>
</organism>
<evidence type="ECO:0000256" key="4">
    <source>
        <dbReference type="ARBA" id="ARBA00022723"/>
    </source>
</evidence>
<evidence type="ECO:0000256" key="8">
    <source>
        <dbReference type="ARBA" id="ARBA00048968"/>
    </source>
</evidence>
<comment type="similarity">
    <text evidence="2">Belongs to the purine nucleoside phosphorylase YfiH/LACC1 family.</text>
</comment>
<comment type="catalytic activity">
    <reaction evidence="7">
        <text>adenosine + H2O + H(+) = inosine + NH4(+)</text>
        <dbReference type="Rhea" id="RHEA:24408"/>
        <dbReference type="ChEBI" id="CHEBI:15377"/>
        <dbReference type="ChEBI" id="CHEBI:15378"/>
        <dbReference type="ChEBI" id="CHEBI:16335"/>
        <dbReference type="ChEBI" id="CHEBI:17596"/>
        <dbReference type="ChEBI" id="CHEBI:28938"/>
        <dbReference type="EC" id="3.5.4.4"/>
    </reaction>
    <physiologicalReaction direction="left-to-right" evidence="7">
        <dbReference type="Rhea" id="RHEA:24409"/>
    </physiologicalReaction>
</comment>
<dbReference type="GO" id="GO:0005507">
    <property type="term" value="F:copper ion binding"/>
    <property type="evidence" value="ECO:0007669"/>
    <property type="project" value="TreeGrafter"/>
</dbReference>
<dbReference type="InterPro" id="IPR038371">
    <property type="entry name" value="Cu_polyphenol_OxRdtase_sf"/>
</dbReference>
<evidence type="ECO:0000256" key="5">
    <source>
        <dbReference type="ARBA" id="ARBA00022801"/>
    </source>
</evidence>
<evidence type="ECO:0000256" key="3">
    <source>
        <dbReference type="ARBA" id="ARBA00022679"/>
    </source>
</evidence>
<comment type="catalytic activity">
    <reaction evidence="9">
        <text>S-methyl-5'-thioadenosine + phosphate = 5-(methylsulfanyl)-alpha-D-ribose 1-phosphate + adenine</text>
        <dbReference type="Rhea" id="RHEA:11852"/>
        <dbReference type="ChEBI" id="CHEBI:16708"/>
        <dbReference type="ChEBI" id="CHEBI:17509"/>
        <dbReference type="ChEBI" id="CHEBI:43474"/>
        <dbReference type="ChEBI" id="CHEBI:58533"/>
        <dbReference type="EC" id="2.4.2.28"/>
    </reaction>
    <physiologicalReaction direction="left-to-right" evidence="9">
        <dbReference type="Rhea" id="RHEA:11853"/>
    </physiologicalReaction>
</comment>
<keyword evidence="4" id="KW-0479">Metal-binding</keyword>
<dbReference type="InterPro" id="IPR011324">
    <property type="entry name" value="Cytotoxic_necrot_fac-like_cat"/>
</dbReference>
<dbReference type="Gene3D" id="3.60.140.10">
    <property type="entry name" value="CNF1/YfiH-like putative cysteine hydrolases"/>
    <property type="match status" value="1"/>
</dbReference>
<dbReference type="RefSeq" id="WP_155314076.1">
    <property type="nucleotide sequence ID" value="NZ_AP021879.1"/>
</dbReference>